<feature type="region of interest" description="Disordered" evidence="1">
    <location>
        <begin position="22"/>
        <end position="46"/>
    </location>
</feature>
<reference evidence="2" key="1">
    <citation type="journal article" date="2020" name="Stud. Mycol.">
        <title>101 Dothideomycetes genomes: a test case for predicting lifestyles and emergence of pathogens.</title>
        <authorList>
            <person name="Haridas S."/>
            <person name="Albert R."/>
            <person name="Binder M."/>
            <person name="Bloem J."/>
            <person name="Labutti K."/>
            <person name="Salamov A."/>
            <person name="Andreopoulos B."/>
            <person name="Baker S."/>
            <person name="Barry K."/>
            <person name="Bills G."/>
            <person name="Bluhm B."/>
            <person name="Cannon C."/>
            <person name="Castanera R."/>
            <person name="Culley D."/>
            <person name="Daum C."/>
            <person name="Ezra D."/>
            <person name="Gonzalez J."/>
            <person name="Henrissat B."/>
            <person name="Kuo A."/>
            <person name="Liang C."/>
            <person name="Lipzen A."/>
            <person name="Lutzoni F."/>
            <person name="Magnuson J."/>
            <person name="Mondo S."/>
            <person name="Nolan M."/>
            <person name="Ohm R."/>
            <person name="Pangilinan J."/>
            <person name="Park H.-J."/>
            <person name="Ramirez L."/>
            <person name="Alfaro M."/>
            <person name="Sun H."/>
            <person name="Tritt A."/>
            <person name="Yoshinaga Y."/>
            <person name="Zwiers L.-H."/>
            <person name="Turgeon B."/>
            <person name="Goodwin S."/>
            <person name="Spatafora J."/>
            <person name="Crous P."/>
            <person name="Grigoriev I."/>
        </authorList>
    </citation>
    <scope>NUCLEOTIDE SEQUENCE</scope>
    <source>
        <strain evidence="2">SCOH1-5</strain>
    </source>
</reference>
<dbReference type="EMBL" id="ML992670">
    <property type="protein sequence ID" value="KAF2213412.1"/>
    <property type="molecule type" value="Genomic_DNA"/>
</dbReference>
<accession>A0A6A6FJ01</accession>
<protein>
    <submittedName>
        <fullName evidence="2">Uncharacterized protein</fullName>
    </submittedName>
</protein>
<organism evidence="2 3">
    <name type="scientific">Cercospora zeae-maydis SCOH1-5</name>
    <dbReference type="NCBI Taxonomy" id="717836"/>
    <lineage>
        <taxon>Eukaryota</taxon>
        <taxon>Fungi</taxon>
        <taxon>Dikarya</taxon>
        <taxon>Ascomycota</taxon>
        <taxon>Pezizomycotina</taxon>
        <taxon>Dothideomycetes</taxon>
        <taxon>Dothideomycetidae</taxon>
        <taxon>Mycosphaerellales</taxon>
        <taxon>Mycosphaerellaceae</taxon>
        <taxon>Cercospora</taxon>
    </lineage>
</organism>
<keyword evidence="3" id="KW-1185">Reference proteome</keyword>
<evidence type="ECO:0000313" key="3">
    <source>
        <dbReference type="Proteomes" id="UP000799539"/>
    </source>
</evidence>
<dbReference type="Proteomes" id="UP000799539">
    <property type="component" value="Unassembled WGS sequence"/>
</dbReference>
<feature type="compositionally biased region" description="Basic and acidic residues" evidence="1">
    <location>
        <begin position="35"/>
        <end position="44"/>
    </location>
</feature>
<gene>
    <name evidence="2" type="ORF">CERZMDRAFT_83590</name>
</gene>
<sequence length="147" mass="16055">MLLRGLMYVKSATVETGTVERPVGKGATLPSPARMHTDTPDTMKHGPVRAIEQCPLDLPTALRPRDSTMKAQKTCQRHIVMPDTRLKPMSHSSSNNPVNLGMKKKQLNGRAHQSHHGLSTSTCSSFSNNLGADEGNVIIINNQKTDM</sequence>
<evidence type="ECO:0000256" key="1">
    <source>
        <dbReference type="SAM" id="MobiDB-lite"/>
    </source>
</evidence>
<name>A0A6A6FJ01_9PEZI</name>
<proteinExistence type="predicted"/>
<evidence type="ECO:0000313" key="2">
    <source>
        <dbReference type="EMBL" id="KAF2213412.1"/>
    </source>
</evidence>
<dbReference type="AlphaFoldDB" id="A0A6A6FJ01"/>